<dbReference type="InterPro" id="IPR014710">
    <property type="entry name" value="RmlC-like_jellyroll"/>
</dbReference>
<dbReference type="CDD" id="cd00038">
    <property type="entry name" value="CAP_ED"/>
    <property type="match status" value="2"/>
</dbReference>
<feature type="domain" description="Cyclic nucleotide-binding" evidence="7">
    <location>
        <begin position="36"/>
        <end position="151"/>
    </location>
</feature>
<dbReference type="PROSITE" id="PS00889">
    <property type="entry name" value="CNMP_BINDING_2"/>
    <property type="match status" value="1"/>
</dbReference>
<dbReference type="SUPFAM" id="SSF51206">
    <property type="entry name" value="cAMP-binding domain-like"/>
    <property type="match status" value="2"/>
</dbReference>
<dbReference type="GO" id="GO:0004674">
    <property type="term" value="F:protein serine/threonine kinase activity"/>
    <property type="evidence" value="ECO:0007669"/>
    <property type="project" value="UniProtKB-KW"/>
</dbReference>
<dbReference type="InterPro" id="IPR018490">
    <property type="entry name" value="cNMP-bd_dom_sf"/>
</dbReference>
<dbReference type="Ensembl" id="ENSLLTT00000009145.1">
    <property type="protein sequence ID" value="ENSLLTP00000008813.1"/>
    <property type="gene ID" value="ENSLLTG00000006725.1"/>
</dbReference>
<dbReference type="GeneTree" id="ENSGT00940000159393"/>
<dbReference type="PROSITE" id="PS50042">
    <property type="entry name" value="CNMP_BINDING_3"/>
    <property type="match status" value="2"/>
</dbReference>
<evidence type="ECO:0000256" key="5">
    <source>
        <dbReference type="ARBA" id="ARBA00022840"/>
    </source>
</evidence>
<keyword evidence="4" id="KW-0418">Kinase</keyword>
<feature type="domain" description="Cyclic nucleotide-binding" evidence="7">
    <location>
        <begin position="154"/>
        <end position="218"/>
    </location>
</feature>
<keyword evidence="1" id="KW-0723">Serine/threonine-protein kinase</keyword>
<dbReference type="FunFam" id="2.60.120.10:FF:000043">
    <property type="entry name" value="cGMP-dependent protein kinase"/>
    <property type="match status" value="1"/>
</dbReference>
<dbReference type="PANTHER" id="PTHR24353:SF24">
    <property type="match status" value="1"/>
</dbReference>
<dbReference type="Gene3D" id="2.60.120.10">
    <property type="entry name" value="Jelly Rolls"/>
    <property type="match status" value="2"/>
</dbReference>
<evidence type="ECO:0000256" key="3">
    <source>
        <dbReference type="ARBA" id="ARBA00022741"/>
    </source>
</evidence>
<name>A0A8C5RXY7_LATLA</name>
<evidence type="ECO:0000313" key="9">
    <source>
        <dbReference type="Proteomes" id="UP000694406"/>
    </source>
</evidence>
<accession>A0A8C5RXY7</accession>
<keyword evidence="2" id="KW-0808">Transferase</keyword>
<dbReference type="InterPro" id="IPR018488">
    <property type="entry name" value="cNMP-bd_CS"/>
</dbReference>
<keyword evidence="5" id="KW-0067">ATP-binding</keyword>
<evidence type="ECO:0000313" key="8">
    <source>
        <dbReference type="Ensembl" id="ENSLLTP00000008813.1"/>
    </source>
</evidence>
<dbReference type="PANTHER" id="PTHR24353">
    <property type="entry name" value="CYCLIC NUCLEOTIDE-DEPENDENT PROTEIN KINASE"/>
    <property type="match status" value="1"/>
</dbReference>
<dbReference type="PRINTS" id="PR00103">
    <property type="entry name" value="CAMPKINASE"/>
</dbReference>
<dbReference type="AlphaFoldDB" id="A0A8C5RXY7"/>
<dbReference type="PROSITE" id="PS00888">
    <property type="entry name" value="CNMP_BINDING_1"/>
    <property type="match status" value="2"/>
</dbReference>
<proteinExistence type="predicted"/>
<evidence type="ECO:0000256" key="4">
    <source>
        <dbReference type="ARBA" id="ARBA00022777"/>
    </source>
</evidence>
<dbReference type="Proteomes" id="UP000694406">
    <property type="component" value="Unplaced"/>
</dbReference>
<organism evidence="8 9">
    <name type="scientific">Laticauda laticaudata</name>
    <name type="common">Blue-ringed sea krait</name>
    <name type="synonym">Blue-lipped sea krait</name>
    <dbReference type="NCBI Taxonomy" id="8630"/>
    <lineage>
        <taxon>Eukaryota</taxon>
        <taxon>Metazoa</taxon>
        <taxon>Chordata</taxon>
        <taxon>Craniata</taxon>
        <taxon>Vertebrata</taxon>
        <taxon>Euteleostomi</taxon>
        <taxon>Lepidosauria</taxon>
        <taxon>Squamata</taxon>
        <taxon>Bifurcata</taxon>
        <taxon>Unidentata</taxon>
        <taxon>Episquamata</taxon>
        <taxon>Toxicofera</taxon>
        <taxon>Serpentes</taxon>
        <taxon>Colubroidea</taxon>
        <taxon>Elapidae</taxon>
        <taxon>Laticaudinae</taxon>
        <taxon>Laticauda</taxon>
    </lineage>
</organism>
<feature type="compositionally biased region" description="Basic and acidic residues" evidence="6">
    <location>
        <begin position="235"/>
        <end position="246"/>
    </location>
</feature>
<sequence length="266" mass="30781">EKRIVFKRKEKKTQRKSSCLLEKKKLITDALSRNQFLKRLDPQQIRDMVECMYGRTYQQGNYIIKQGEPGNHLFVLAEGRLEVYQHNKFLSSIPVWTAFGELAVLYNCTRTASVKAVTSVKTWALDREVFQNIMRRTAQARHDQYRNFLRSVSLLKNLPEDKLTKIIDCLEEYYDKGDYIIREGEEGSTFFVISRGKVRSGSVAPVAVEEMGEGHSLAGHSEEDPGPPPLHPRARREEQRREQHGLRERKRPWSLSLVAAGRTGYK</sequence>
<keyword evidence="9" id="KW-1185">Reference proteome</keyword>
<dbReference type="Pfam" id="PF00027">
    <property type="entry name" value="cNMP_binding"/>
    <property type="match status" value="1"/>
</dbReference>
<reference evidence="8" key="1">
    <citation type="submission" date="2025-08" db="UniProtKB">
        <authorList>
            <consortium name="Ensembl"/>
        </authorList>
    </citation>
    <scope>IDENTIFICATION</scope>
</reference>
<keyword evidence="3" id="KW-0547">Nucleotide-binding</keyword>
<evidence type="ECO:0000259" key="7">
    <source>
        <dbReference type="PROSITE" id="PS50042"/>
    </source>
</evidence>
<evidence type="ECO:0000256" key="6">
    <source>
        <dbReference type="SAM" id="MobiDB-lite"/>
    </source>
</evidence>
<dbReference type="SMART" id="SM00100">
    <property type="entry name" value="cNMP"/>
    <property type="match status" value="2"/>
</dbReference>
<evidence type="ECO:0000256" key="1">
    <source>
        <dbReference type="ARBA" id="ARBA00022527"/>
    </source>
</evidence>
<reference evidence="8" key="2">
    <citation type="submission" date="2025-09" db="UniProtKB">
        <authorList>
            <consortium name="Ensembl"/>
        </authorList>
    </citation>
    <scope>IDENTIFICATION</scope>
</reference>
<evidence type="ECO:0000256" key="2">
    <source>
        <dbReference type="ARBA" id="ARBA00022679"/>
    </source>
</evidence>
<dbReference type="InterPro" id="IPR000595">
    <property type="entry name" value="cNMP-bd_dom"/>
</dbReference>
<protein>
    <recommendedName>
        <fullName evidence="7">Cyclic nucleotide-binding domain-containing protein</fullName>
    </recommendedName>
</protein>
<dbReference type="GO" id="GO:0005524">
    <property type="term" value="F:ATP binding"/>
    <property type="evidence" value="ECO:0007669"/>
    <property type="project" value="UniProtKB-KW"/>
</dbReference>
<feature type="region of interest" description="Disordered" evidence="6">
    <location>
        <begin position="214"/>
        <end position="253"/>
    </location>
</feature>